<sequence length="512" mass="59893">MKRNTQRNLYNWFNGWSWQSKSKAKKTTTLIFSIFLLVAVLVLARWIDSSSLSGVYSSNQILRISTKAPKRPEIFPLNCAKGNETQVCPRTYPTTHNPTNPNHSSLSCPSYFRWIHEDLRPWKETGITRGMVERARTTANFRLVIVNGKAYIEKYRKSIQTRDGFTQWGILQLLRIYPGRLPDLELMFDCDDRPVVRLDNFRGPNAGPPPLFRYCGDDSTLDIVFPDWSFWGWAEINIKPWSYVLEDIKEGNKKTKWKDRVPYAYWRGNPHVAPTRKDLLKCNASHQFDWNTRLYVQDWVEQSKQGFKDSDVGDQCTHRYKIYVEGWAWSVSEKYIMACDSMSLYIRPHFYDFFIREMVPLQHYWPIRDTSKCTSLKFAVEWGNNHTHQAEGIGKESSKFIQENLKMEYVYDYMFHLLNEYSKLLKFKPNIPPGAVELCSETMGCNAAANGVNGNKFMVDSLVKSPSHTLPCNLPPPYDPQLLHDFLETKSNLTRQVEIWEDEHWQNLSKNQ</sequence>
<accession>A0A8K0ECJ1</accession>
<protein>
    <recommendedName>
        <fullName evidence="1">Glycosyl transferase CAP10 domain-containing protein</fullName>
    </recommendedName>
</protein>
<dbReference type="OrthoDB" id="202415at2759"/>
<dbReference type="AlphaFoldDB" id="A0A8K0ECJ1"/>
<feature type="domain" description="Glycosyl transferase CAP10" evidence="1">
    <location>
        <begin position="180"/>
        <end position="428"/>
    </location>
</feature>
<dbReference type="InterPro" id="IPR051091">
    <property type="entry name" value="O-Glucosyltr/Glycosyltrsf_90"/>
</dbReference>
<name>A0A8K0ECJ1_9ROSA</name>
<dbReference type="PANTHER" id="PTHR12203">
    <property type="entry name" value="KDEL LYS-ASP-GLU-LEU CONTAINING - RELATED"/>
    <property type="match status" value="1"/>
</dbReference>
<dbReference type="Proteomes" id="UP000796880">
    <property type="component" value="Unassembled WGS sequence"/>
</dbReference>
<reference evidence="2" key="1">
    <citation type="submission" date="2020-03" db="EMBL/GenBank/DDBJ databases">
        <title>A high-quality chromosome-level genome assembly of a woody plant with both climbing and erect habits, Rhamnella rubrinervis.</title>
        <authorList>
            <person name="Lu Z."/>
            <person name="Yang Y."/>
            <person name="Zhu X."/>
            <person name="Sun Y."/>
        </authorList>
    </citation>
    <scope>NUCLEOTIDE SEQUENCE</scope>
    <source>
        <strain evidence="2">BYM</strain>
        <tissue evidence="2">Leaf</tissue>
    </source>
</reference>
<dbReference type="Pfam" id="PF05686">
    <property type="entry name" value="Glyco_transf_90"/>
    <property type="match status" value="1"/>
</dbReference>
<evidence type="ECO:0000259" key="1">
    <source>
        <dbReference type="SMART" id="SM00672"/>
    </source>
</evidence>
<evidence type="ECO:0000313" key="3">
    <source>
        <dbReference type="Proteomes" id="UP000796880"/>
    </source>
</evidence>
<proteinExistence type="predicted"/>
<comment type="caution">
    <text evidence="2">The sequence shown here is derived from an EMBL/GenBank/DDBJ whole genome shotgun (WGS) entry which is preliminary data.</text>
</comment>
<dbReference type="SMART" id="SM00672">
    <property type="entry name" value="CAP10"/>
    <property type="match status" value="1"/>
</dbReference>
<dbReference type="InterPro" id="IPR006598">
    <property type="entry name" value="CAP10"/>
</dbReference>
<dbReference type="PANTHER" id="PTHR12203:SF74">
    <property type="entry name" value="GLYCOSYLTRANSFERASE"/>
    <property type="match status" value="1"/>
</dbReference>
<gene>
    <name evidence="2" type="ORF">FNV43_RR15236</name>
</gene>
<dbReference type="EMBL" id="VOIH02000007">
    <property type="protein sequence ID" value="KAF3441322.1"/>
    <property type="molecule type" value="Genomic_DNA"/>
</dbReference>
<organism evidence="2 3">
    <name type="scientific">Rhamnella rubrinervis</name>
    <dbReference type="NCBI Taxonomy" id="2594499"/>
    <lineage>
        <taxon>Eukaryota</taxon>
        <taxon>Viridiplantae</taxon>
        <taxon>Streptophyta</taxon>
        <taxon>Embryophyta</taxon>
        <taxon>Tracheophyta</taxon>
        <taxon>Spermatophyta</taxon>
        <taxon>Magnoliopsida</taxon>
        <taxon>eudicotyledons</taxon>
        <taxon>Gunneridae</taxon>
        <taxon>Pentapetalae</taxon>
        <taxon>rosids</taxon>
        <taxon>fabids</taxon>
        <taxon>Rosales</taxon>
        <taxon>Rhamnaceae</taxon>
        <taxon>rhamnoid group</taxon>
        <taxon>Rhamneae</taxon>
        <taxon>Rhamnella</taxon>
    </lineage>
</organism>
<evidence type="ECO:0000313" key="2">
    <source>
        <dbReference type="EMBL" id="KAF3441322.1"/>
    </source>
</evidence>
<keyword evidence="3" id="KW-1185">Reference proteome</keyword>